<evidence type="ECO:0000313" key="2">
    <source>
        <dbReference type="Proteomes" id="UP000324800"/>
    </source>
</evidence>
<reference evidence="1 2" key="1">
    <citation type="submission" date="2019-03" db="EMBL/GenBank/DDBJ databases">
        <title>Single cell metagenomics reveals metabolic interactions within the superorganism composed of flagellate Streblomastix strix and complex community of Bacteroidetes bacteria on its surface.</title>
        <authorList>
            <person name="Treitli S.C."/>
            <person name="Kolisko M."/>
            <person name="Husnik F."/>
            <person name="Keeling P."/>
            <person name="Hampl V."/>
        </authorList>
    </citation>
    <scope>NUCLEOTIDE SEQUENCE [LARGE SCALE GENOMIC DNA]</scope>
    <source>
        <strain evidence="1">ST1C</strain>
    </source>
</reference>
<gene>
    <name evidence="1" type="ORF">EZS28_018505</name>
</gene>
<organism evidence="1 2">
    <name type="scientific">Streblomastix strix</name>
    <dbReference type="NCBI Taxonomy" id="222440"/>
    <lineage>
        <taxon>Eukaryota</taxon>
        <taxon>Metamonada</taxon>
        <taxon>Preaxostyla</taxon>
        <taxon>Oxymonadida</taxon>
        <taxon>Streblomastigidae</taxon>
        <taxon>Streblomastix</taxon>
    </lineage>
</organism>
<proteinExistence type="predicted"/>
<dbReference type="AlphaFoldDB" id="A0A5J4VTR3"/>
<sequence length="236" mass="26120">MEKITGASNVKSDAVDTVVLLGAGGTKPISEIAACLSDFSELYAYIQECYPMPLEQQPQPVLIGDQILKLQVKNNEDIIYGSCDGSNDALVPPVPKVIMKQDFGSQLERQGFLESSGSDSQLIVNGNKIILTASYATTCLFPSGAQTRTSKLQIKNYLKNPNLISMKYQQNMKNNWVHHNSHNIQQQIVCVFNLYFESNGLQRRTQEVDRVIDSVLLANGNKPQEPIPMESADVLI</sequence>
<accession>A0A5J4VTR3</accession>
<name>A0A5J4VTR3_9EUKA</name>
<dbReference type="Proteomes" id="UP000324800">
    <property type="component" value="Unassembled WGS sequence"/>
</dbReference>
<dbReference type="EMBL" id="SNRW01005018">
    <property type="protein sequence ID" value="KAA6385967.1"/>
    <property type="molecule type" value="Genomic_DNA"/>
</dbReference>
<protein>
    <submittedName>
        <fullName evidence="1">Uncharacterized protein</fullName>
    </submittedName>
</protein>
<comment type="caution">
    <text evidence="1">The sequence shown here is derived from an EMBL/GenBank/DDBJ whole genome shotgun (WGS) entry which is preliminary data.</text>
</comment>
<evidence type="ECO:0000313" key="1">
    <source>
        <dbReference type="EMBL" id="KAA6385967.1"/>
    </source>
</evidence>